<evidence type="ECO:0000313" key="3">
    <source>
        <dbReference type="Proteomes" id="UP000237968"/>
    </source>
</evidence>
<comment type="caution">
    <text evidence="2">The sequence shown here is derived from an EMBL/GenBank/DDBJ whole genome shotgun (WGS) entry which is preliminary data.</text>
</comment>
<protein>
    <recommendedName>
        <fullName evidence="1">LTD domain-containing protein</fullName>
    </recommendedName>
</protein>
<dbReference type="PROSITE" id="PS51841">
    <property type="entry name" value="LTD"/>
    <property type="match status" value="1"/>
</dbReference>
<organism evidence="2 3">
    <name type="scientific">Enhygromyxa salina</name>
    <dbReference type="NCBI Taxonomy" id="215803"/>
    <lineage>
        <taxon>Bacteria</taxon>
        <taxon>Pseudomonadati</taxon>
        <taxon>Myxococcota</taxon>
        <taxon>Polyangia</taxon>
        <taxon>Nannocystales</taxon>
        <taxon>Nannocystaceae</taxon>
        <taxon>Enhygromyxa</taxon>
    </lineage>
</organism>
<evidence type="ECO:0000313" key="2">
    <source>
        <dbReference type="EMBL" id="PRQ02489.1"/>
    </source>
</evidence>
<gene>
    <name evidence="2" type="ORF">ENSA5_22400</name>
</gene>
<dbReference type="EMBL" id="PVNK01000116">
    <property type="protein sequence ID" value="PRQ02489.1"/>
    <property type="molecule type" value="Genomic_DNA"/>
</dbReference>
<name>A0A2S9YBL4_9BACT</name>
<dbReference type="OrthoDB" id="5481151at2"/>
<dbReference type="AlphaFoldDB" id="A0A2S9YBL4"/>
<dbReference type="SUPFAM" id="SSF74853">
    <property type="entry name" value="Lamin A/C globular tail domain"/>
    <property type="match status" value="1"/>
</dbReference>
<sequence>MDSPSLAPPRSRALASLGLVALVALGPLGCPNDDVSDGNETGGDCGLLAGDLVISEIVANVEGADAGREWFEIYNASGDTIDLQGLTLVYEKIDGSGRKEHVIARSVEIAPGGYAVVSSTLDELAEDAPLVDYGYGGDLGELGNTGGYLAVECGAVIDEVYYEEASETASRALDGSSAPDAIANNDLANWCDSKTTDEAGFAATPQATNDPCGSATTCGDGVEIVHPAVGDLVITEVLPNPDIVGDDVGEWFEIHSLAATEVHLNGVEIGKSLEDDAEETITNAECIALAPGQYALVAANVDAMVNGGLPPEAIVWETGVSLTNNDGSLWLGVGGELLDAVGWGSAGAGKSTQLDPDFLDPSANDELGNWCDGAEPYGAGDFGTPGAANLECLIAPPEGQCYEDGELRDISPVDNGDLEITELMANPEVVDDSDGEWFEVLVKSAGDLNGLQIGKAGGVAHTVDFGDAPAFESDACITVSPGDYVVFAHTSDTAVNGGLPQVDVVFDMALNNSNSDLSIGFNDVVGDQATWTSVSSGHSYSKDPLGTWCDGLGVYGDGDQGTPGLANPACGGGSPDACIDPDNMLMRMINPPAIGELTITEVMPDPSGAPDASGEWFELHASAAFDLNGVQIGKNDVVNHTVSSDVCVEVDADSYLVMARSDVDNCDLPNITYVYADFSLNNSNGNLQIGHGDVVFDDYSWASSSAGAAESYDAMSMMWCDAVAPYGCGDLGTPGDPNPGCGGQPIGDQCMDGMLARDIVVPSPGDLVISEFMANPDAVGDAAGEWFEVRALASFDLNGLELGRLFMDGPMDTIDAVDCIALTPGDTALLARNGDTMTNGGLPLVDFVFGFGLTNSNSALHIAAAGVLLDEITWTSVATGSSTSLDPDSYDPNINDIGNNDGAIWCYAQALYGDGDKGSPGADNPQCN</sequence>
<dbReference type="Proteomes" id="UP000237968">
    <property type="component" value="Unassembled WGS sequence"/>
</dbReference>
<evidence type="ECO:0000259" key="1">
    <source>
        <dbReference type="PROSITE" id="PS51841"/>
    </source>
</evidence>
<feature type="domain" description="LTD" evidence="1">
    <location>
        <begin position="220"/>
        <end position="345"/>
    </location>
</feature>
<keyword evidence="3" id="KW-1185">Reference proteome</keyword>
<dbReference type="Pfam" id="PF00932">
    <property type="entry name" value="LTD"/>
    <property type="match status" value="1"/>
</dbReference>
<accession>A0A2S9YBL4</accession>
<reference evidence="2 3" key="1">
    <citation type="submission" date="2018-03" db="EMBL/GenBank/DDBJ databases">
        <title>Draft Genome Sequences of the Obligatory Marine Myxobacteria Enhygromyxa salina SWB005.</title>
        <authorList>
            <person name="Poehlein A."/>
            <person name="Moghaddam J.A."/>
            <person name="Harms H."/>
            <person name="Alanjari M."/>
            <person name="Koenig G.M."/>
            <person name="Daniel R."/>
            <person name="Schaeberle T.F."/>
        </authorList>
    </citation>
    <scope>NUCLEOTIDE SEQUENCE [LARGE SCALE GENOMIC DNA]</scope>
    <source>
        <strain evidence="2 3">SWB005</strain>
    </source>
</reference>
<proteinExistence type="predicted"/>
<dbReference type="InterPro" id="IPR001322">
    <property type="entry name" value="Lamin_tail_dom"/>
</dbReference>
<dbReference type="InterPro" id="IPR036415">
    <property type="entry name" value="Lamin_tail_dom_sf"/>
</dbReference>